<dbReference type="KEGG" id="rml:FF011L_25950"/>
<keyword evidence="2" id="KW-1185">Reference proteome</keyword>
<dbReference type="RefSeq" id="WP_145351915.1">
    <property type="nucleotide sequence ID" value="NZ_CP036262.1"/>
</dbReference>
<reference evidence="1 2" key="1">
    <citation type="submission" date="2019-02" db="EMBL/GenBank/DDBJ databases">
        <title>Deep-cultivation of Planctomycetes and their phenomic and genomic characterization uncovers novel biology.</title>
        <authorList>
            <person name="Wiegand S."/>
            <person name="Jogler M."/>
            <person name="Boedeker C."/>
            <person name="Pinto D."/>
            <person name="Vollmers J."/>
            <person name="Rivas-Marin E."/>
            <person name="Kohn T."/>
            <person name="Peeters S.H."/>
            <person name="Heuer A."/>
            <person name="Rast P."/>
            <person name="Oberbeckmann S."/>
            <person name="Bunk B."/>
            <person name="Jeske O."/>
            <person name="Meyerdierks A."/>
            <person name="Storesund J.E."/>
            <person name="Kallscheuer N."/>
            <person name="Luecker S."/>
            <person name="Lage O.M."/>
            <person name="Pohl T."/>
            <person name="Merkel B.J."/>
            <person name="Hornburger P."/>
            <person name="Mueller R.-W."/>
            <person name="Bruemmer F."/>
            <person name="Labrenz M."/>
            <person name="Spormann A.M."/>
            <person name="Op den Camp H."/>
            <person name="Overmann J."/>
            <person name="Amann R."/>
            <person name="Jetten M.S.M."/>
            <person name="Mascher T."/>
            <person name="Medema M.H."/>
            <person name="Devos D.P."/>
            <person name="Kaster A.-K."/>
            <person name="Ovreas L."/>
            <person name="Rohde M."/>
            <person name="Galperin M.Y."/>
            <person name="Jogler C."/>
        </authorList>
    </citation>
    <scope>NUCLEOTIDE SEQUENCE [LARGE SCALE GENOMIC DNA]</scope>
    <source>
        <strain evidence="1 2">FF011L</strain>
    </source>
</reference>
<proteinExistence type="predicted"/>
<gene>
    <name evidence="1" type="ORF">FF011L_25950</name>
</gene>
<name>A0A517MG16_9BACT</name>
<dbReference type="Proteomes" id="UP000320672">
    <property type="component" value="Chromosome"/>
</dbReference>
<sequence>MRDFINLAKAVGPIQQRTFEWTPGISFHSKPFRRRSIDCFVGPAARLFDGVVTGILGGTVIVHVSIKANFCHSINAVHRLPGYFLIGHEIGSIRILANSIGSPKTVGENFRGAAICVELVGVVKAFLEIGFAVAL</sequence>
<evidence type="ECO:0000313" key="2">
    <source>
        <dbReference type="Proteomes" id="UP000320672"/>
    </source>
</evidence>
<organism evidence="1 2">
    <name type="scientific">Roseimaritima multifibrata</name>
    <dbReference type="NCBI Taxonomy" id="1930274"/>
    <lineage>
        <taxon>Bacteria</taxon>
        <taxon>Pseudomonadati</taxon>
        <taxon>Planctomycetota</taxon>
        <taxon>Planctomycetia</taxon>
        <taxon>Pirellulales</taxon>
        <taxon>Pirellulaceae</taxon>
        <taxon>Roseimaritima</taxon>
    </lineage>
</organism>
<dbReference type="EMBL" id="CP036262">
    <property type="protein sequence ID" value="QDS93822.1"/>
    <property type="molecule type" value="Genomic_DNA"/>
</dbReference>
<dbReference type="AlphaFoldDB" id="A0A517MG16"/>
<protein>
    <submittedName>
        <fullName evidence="1">Uncharacterized protein</fullName>
    </submittedName>
</protein>
<evidence type="ECO:0000313" key="1">
    <source>
        <dbReference type="EMBL" id="QDS93822.1"/>
    </source>
</evidence>
<accession>A0A517MG16</accession>